<name>A0A2K8PRP9_STRLA</name>
<evidence type="ECO:0000259" key="1">
    <source>
        <dbReference type="Pfam" id="PF13185"/>
    </source>
</evidence>
<proteinExistence type="predicted"/>
<organism evidence="2 3">
    <name type="scientific">Streptomyces lavendulae subsp. lavendulae</name>
    <dbReference type="NCBI Taxonomy" id="58340"/>
    <lineage>
        <taxon>Bacteria</taxon>
        <taxon>Bacillati</taxon>
        <taxon>Actinomycetota</taxon>
        <taxon>Actinomycetes</taxon>
        <taxon>Kitasatosporales</taxon>
        <taxon>Streptomycetaceae</taxon>
        <taxon>Streptomyces</taxon>
    </lineage>
</organism>
<dbReference type="RefSeq" id="WP_158740913.1">
    <property type="nucleotide sequence ID" value="NZ_CP024985.1"/>
</dbReference>
<keyword evidence="3" id="KW-1185">Reference proteome</keyword>
<dbReference type="KEGG" id="slx:SLAV_38315"/>
<sequence>MDAPAALCRACVDLMDITGASVSLGREDPDVRMLWWSSGPVAARLAEAQYTLGDGPCRTVLTDAAPAFAEDLANGSDAARWPVFAEQALELGVRAVFSLPLRDSAFAIGTLDLYRDIPGPLSDRDRSFAFSAAGAITTALLAIDAQDLGRDSGNGTGAAGDVAAEHGRGRGWSGRNRIMRQFTRPLE</sequence>
<dbReference type="Pfam" id="PF13185">
    <property type="entry name" value="GAF_2"/>
    <property type="match status" value="1"/>
</dbReference>
<dbReference type="GeneID" id="49388603"/>
<dbReference type="InterPro" id="IPR029016">
    <property type="entry name" value="GAF-like_dom_sf"/>
</dbReference>
<dbReference type="Proteomes" id="UP000231791">
    <property type="component" value="Chromosome"/>
</dbReference>
<dbReference type="SUPFAM" id="SSF55781">
    <property type="entry name" value="GAF domain-like"/>
    <property type="match status" value="1"/>
</dbReference>
<accession>A0A2K8PRP9</accession>
<evidence type="ECO:0000313" key="3">
    <source>
        <dbReference type="Proteomes" id="UP000231791"/>
    </source>
</evidence>
<evidence type="ECO:0000313" key="2">
    <source>
        <dbReference type="EMBL" id="ATZ29427.1"/>
    </source>
</evidence>
<gene>
    <name evidence="2" type="ORF">SLAV_38315</name>
</gene>
<protein>
    <recommendedName>
        <fullName evidence="1">GAF domain-containing protein</fullName>
    </recommendedName>
</protein>
<dbReference type="AlphaFoldDB" id="A0A2K8PRP9"/>
<feature type="domain" description="GAF" evidence="1">
    <location>
        <begin position="7"/>
        <end position="140"/>
    </location>
</feature>
<dbReference type="EMBL" id="CP024985">
    <property type="protein sequence ID" value="ATZ29427.1"/>
    <property type="molecule type" value="Genomic_DNA"/>
</dbReference>
<dbReference type="Gene3D" id="3.30.450.40">
    <property type="match status" value="1"/>
</dbReference>
<dbReference type="InterPro" id="IPR003018">
    <property type="entry name" value="GAF"/>
</dbReference>
<reference evidence="2 3" key="1">
    <citation type="submission" date="2017-11" db="EMBL/GenBank/DDBJ databases">
        <title>Complete genome sequence of Streptomyces lavendulae subsp. lavendulae CCM 3239 (formerly 'Streptomyces aureofaciens CCM 3239'), the producer of the angucycline-type antibiotic auricin.</title>
        <authorList>
            <person name="Busche T."/>
            <person name="Novakova R."/>
            <person name="Al'Dilaimi A."/>
            <person name="Homerova D."/>
            <person name="Feckova L."/>
            <person name="Rezuchova B."/>
            <person name="Mingyar E."/>
            <person name="Csolleiova D."/>
            <person name="Bekeova C."/>
            <person name="Winkler A."/>
            <person name="Sevcikova B."/>
            <person name="Kalinowski J."/>
            <person name="Kormanec J."/>
            <person name="Ruckert C."/>
        </authorList>
    </citation>
    <scope>NUCLEOTIDE SEQUENCE [LARGE SCALE GENOMIC DNA]</scope>
    <source>
        <strain evidence="2 3">CCM 3239</strain>
    </source>
</reference>
<dbReference type="OrthoDB" id="7466251at2"/>